<sequence>MKALAAAGSCAALTLTGCSFQGLNSLPLPGAVGRGPDAVTYHVELPNVATLESNSPVMINDVVVGSVGKMTVDNWHADVEISLKPDVSVPANVVASVGQTSLLGSMHLALNPPLGEKPTGRLEPGATIPLNRSSTYPTTEQTLSSLSAVVNGGGLGQIGDIIHNFSSAVSGREPEIRELLTRLDNFVGELDAQRDNIIESIKQLNRVAATFAGQRDVIDRALKEVPPAIDVLIKERPTLTTALQRLGEFSDTATGVVNDAGDDLVTDLKNLEPALKALVDIGPDLSSALIWATAFPYGPGFADTITRGDYINLTAIFDLTYPRLKKTMLLGTRWGDENAKLIPAPGDPYYLTYSYNPISVGVAPPPDEALPPPPPSPDGAPPPIPGPVLPVAPPPTAPQMLQTQAGPASPIFAGPYGADAPPAAPAEPAPAPAPPGVPPTPGGGG</sequence>
<evidence type="ECO:0000256" key="1">
    <source>
        <dbReference type="SAM" id="MobiDB-lite"/>
    </source>
</evidence>
<evidence type="ECO:0000313" key="4">
    <source>
        <dbReference type="EMBL" id="PEG42327.1"/>
    </source>
</evidence>
<dbReference type="Pfam" id="PF02470">
    <property type="entry name" value="MlaD"/>
    <property type="match status" value="1"/>
</dbReference>
<dbReference type="GO" id="GO:0005576">
    <property type="term" value="C:extracellular region"/>
    <property type="evidence" value="ECO:0007669"/>
    <property type="project" value="TreeGrafter"/>
</dbReference>
<feature type="compositionally biased region" description="Pro residues" evidence="1">
    <location>
        <begin position="364"/>
        <end position="397"/>
    </location>
</feature>
<dbReference type="InterPro" id="IPR024516">
    <property type="entry name" value="Mce_C"/>
</dbReference>
<feature type="domain" description="Mammalian cell entry C-terminal" evidence="3">
    <location>
        <begin position="121"/>
        <end position="286"/>
    </location>
</feature>
<dbReference type="OrthoDB" id="9774928at2"/>
<dbReference type="InterPro" id="IPR005693">
    <property type="entry name" value="Mce"/>
</dbReference>
<evidence type="ECO:0000259" key="3">
    <source>
        <dbReference type="Pfam" id="PF11887"/>
    </source>
</evidence>
<name>A0A2A7NF33_MYCAG</name>
<feature type="compositionally biased region" description="Pro residues" evidence="1">
    <location>
        <begin position="422"/>
        <end position="445"/>
    </location>
</feature>
<dbReference type="PANTHER" id="PTHR33371">
    <property type="entry name" value="INTERMEMBRANE PHOSPHOLIPID TRANSPORT SYSTEM BINDING PROTEIN MLAD-RELATED"/>
    <property type="match status" value="1"/>
</dbReference>
<proteinExistence type="predicted"/>
<comment type="caution">
    <text evidence="4">The sequence shown here is derived from an EMBL/GenBank/DDBJ whole genome shotgun (WGS) entry which is preliminary data.</text>
</comment>
<accession>A0A2A7NF33</accession>
<evidence type="ECO:0000259" key="2">
    <source>
        <dbReference type="Pfam" id="PF02470"/>
    </source>
</evidence>
<dbReference type="PROSITE" id="PS51257">
    <property type="entry name" value="PROKAR_LIPOPROTEIN"/>
    <property type="match status" value="1"/>
</dbReference>
<dbReference type="Pfam" id="PF11887">
    <property type="entry name" value="Mce4_CUP1"/>
    <property type="match status" value="1"/>
</dbReference>
<dbReference type="InterPro" id="IPR003399">
    <property type="entry name" value="Mce/MlaD"/>
</dbReference>
<protein>
    <submittedName>
        <fullName evidence="4">Mammalian cell entry protein</fullName>
    </submittedName>
</protein>
<dbReference type="EMBL" id="PDCP01000003">
    <property type="protein sequence ID" value="PEG42327.1"/>
    <property type="molecule type" value="Genomic_DNA"/>
</dbReference>
<keyword evidence="5" id="KW-1185">Reference proteome</keyword>
<dbReference type="Proteomes" id="UP000220914">
    <property type="component" value="Unassembled WGS sequence"/>
</dbReference>
<dbReference type="AlphaFoldDB" id="A0A2A7NF33"/>
<reference evidence="4 5" key="1">
    <citation type="submission" date="2017-10" db="EMBL/GenBank/DDBJ databases">
        <title>The new phylogeny of genus Mycobacterium.</title>
        <authorList>
            <person name="Tortoli E."/>
            <person name="Trovato A."/>
            <person name="Cirillo D.M."/>
        </authorList>
    </citation>
    <scope>NUCLEOTIDE SEQUENCE [LARGE SCALE GENOMIC DNA]</scope>
    <source>
        <strain evidence="4 5">CCUG37673</strain>
    </source>
</reference>
<organism evidence="4 5">
    <name type="scientific">Mycolicibacterium agri</name>
    <name type="common">Mycobacterium agri</name>
    <dbReference type="NCBI Taxonomy" id="36811"/>
    <lineage>
        <taxon>Bacteria</taxon>
        <taxon>Bacillati</taxon>
        <taxon>Actinomycetota</taxon>
        <taxon>Actinomycetes</taxon>
        <taxon>Mycobacteriales</taxon>
        <taxon>Mycobacteriaceae</taxon>
        <taxon>Mycolicibacterium</taxon>
    </lineage>
</organism>
<dbReference type="RefSeq" id="WP_097938109.1">
    <property type="nucleotide sequence ID" value="NZ_BLKS01000001.1"/>
</dbReference>
<dbReference type="InterPro" id="IPR052336">
    <property type="entry name" value="MlaD_Phospholipid_Transporter"/>
</dbReference>
<dbReference type="PANTHER" id="PTHR33371:SF15">
    <property type="entry name" value="LIPOPROTEIN LPRN"/>
    <property type="match status" value="1"/>
</dbReference>
<gene>
    <name evidence="4" type="ORF">CQY20_02680</name>
</gene>
<feature type="region of interest" description="Disordered" evidence="1">
    <location>
        <begin position="364"/>
        <end position="445"/>
    </location>
</feature>
<evidence type="ECO:0000313" key="5">
    <source>
        <dbReference type="Proteomes" id="UP000220914"/>
    </source>
</evidence>
<feature type="domain" description="Mce/MlaD" evidence="2">
    <location>
        <begin position="38"/>
        <end position="113"/>
    </location>
</feature>
<dbReference type="NCBIfam" id="TIGR00996">
    <property type="entry name" value="Mtu_fam_mce"/>
    <property type="match status" value="1"/>
</dbReference>